<keyword evidence="1" id="KW-0732">Signal</keyword>
<accession>A0ABY7GG35</accession>
<evidence type="ECO:0000313" key="3">
    <source>
        <dbReference type="Proteomes" id="UP001162780"/>
    </source>
</evidence>
<gene>
    <name evidence="2" type="ORF">NM686_017825</name>
</gene>
<dbReference type="Proteomes" id="UP001162780">
    <property type="component" value="Chromosome"/>
</dbReference>
<organism evidence="2 3">
    <name type="scientific">Methylomonas rapida</name>
    <dbReference type="NCBI Taxonomy" id="2963939"/>
    <lineage>
        <taxon>Bacteria</taxon>
        <taxon>Pseudomonadati</taxon>
        <taxon>Pseudomonadota</taxon>
        <taxon>Gammaproteobacteria</taxon>
        <taxon>Methylococcales</taxon>
        <taxon>Methylococcaceae</taxon>
        <taxon>Methylomonas</taxon>
    </lineage>
</organism>
<sequence>MKTKSITALLFAMSCASSSAFAYTTDIADATRTFTFDSTSFFSGSDNDADTLLSYGKGNITGNVKNGKGNVPAGWQVTVDGSQSTYSTNVFSVSSLGASSGTFSLSSNVWDIYSRIAIGFKVGSNKSIDWAIFELEQFAQSGIWSTGPKQGGGLSHYMVYTIPNSPVPPSQVPLPGAAWLFLTGILGLMARKKSGLKAS</sequence>
<protein>
    <submittedName>
        <fullName evidence="2">VPLPA-CTERM sorting domain-containing protein</fullName>
    </submittedName>
</protein>
<evidence type="ECO:0000256" key="1">
    <source>
        <dbReference type="SAM" id="SignalP"/>
    </source>
</evidence>
<keyword evidence="3" id="KW-1185">Reference proteome</keyword>
<dbReference type="PROSITE" id="PS51257">
    <property type="entry name" value="PROKAR_LIPOPROTEIN"/>
    <property type="match status" value="1"/>
</dbReference>
<feature type="signal peptide" evidence="1">
    <location>
        <begin position="1"/>
        <end position="22"/>
    </location>
</feature>
<evidence type="ECO:0000313" key="2">
    <source>
        <dbReference type="EMBL" id="WAR44214.1"/>
    </source>
</evidence>
<reference evidence="2" key="1">
    <citation type="submission" date="2022-11" db="EMBL/GenBank/DDBJ databases">
        <title>Methylomonas rapida sp. nov., Carotenoid-Producing Obligate Methanotrophs with High Growth Characteristics and Biotechnological Potential.</title>
        <authorList>
            <person name="Tikhonova E.N."/>
            <person name="Suleimanov R.Z."/>
            <person name="Miroshnikov K."/>
            <person name="Oshkin I.Y."/>
            <person name="Belova S.E."/>
            <person name="Danilova O.V."/>
            <person name="Ashikhmin A."/>
            <person name="Konopkin A."/>
            <person name="But S.Y."/>
            <person name="Khmelenina V.N."/>
            <person name="Kuznetsov N."/>
            <person name="Pimenov N.V."/>
            <person name="Dedysh S.N."/>
        </authorList>
    </citation>
    <scope>NUCLEOTIDE SEQUENCE</scope>
    <source>
        <strain evidence="2">MP1</strain>
    </source>
</reference>
<name>A0ABY7GG35_9GAMM</name>
<dbReference type="RefSeq" id="WP_255189190.1">
    <property type="nucleotide sequence ID" value="NZ_CP113517.1"/>
</dbReference>
<dbReference type="EMBL" id="CP113517">
    <property type="protein sequence ID" value="WAR44214.1"/>
    <property type="molecule type" value="Genomic_DNA"/>
</dbReference>
<proteinExistence type="predicted"/>
<feature type="chain" id="PRO_5046447798" evidence="1">
    <location>
        <begin position="23"/>
        <end position="199"/>
    </location>
</feature>